<dbReference type="InterPro" id="IPR004911">
    <property type="entry name" value="Interferon-induced_GILT"/>
</dbReference>
<keyword evidence="3 7" id="KW-0964">Secreted</keyword>
<keyword evidence="10" id="KW-1185">Reference proteome</keyword>
<comment type="subcellular location">
    <subcellularLocation>
        <location evidence="7">Secreted</location>
    </subcellularLocation>
    <subcellularLocation>
        <location evidence="7">Lysosome</location>
    </subcellularLocation>
</comment>
<keyword evidence="7" id="KW-0391">Immunity</keyword>
<reference evidence="9" key="1">
    <citation type="submission" date="2022-03" db="EMBL/GenBank/DDBJ databases">
        <authorList>
            <person name="Alioto T."/>
            <person name="Alioto T."/>
            <person name="Gomez Garrido J."/>
        </authorList>
    </citation>
    <scope>NUCLEOTIDE SEQUENCE</scope>
</reference>
<comment type="function">
    <text evidence="6">Lysosomal thiol reductase that can reduce protein disulfide bonds. May facilitate the complete unfolding of proteins destined for lysosomal degradation. Plays an important role in antigen processing. Facilitates the generation of MHC class II-restricted epitodes from disulfide bond-containing antigen by the endocytic reduction of disulfide bonds. Also facilitates MHC class I-restricted recognition of exogenous antigens containing disulfide bonds by CD8+ T-cells or crosspresentation.</text>
</comment>
<accession>A0AAD1S9Z9</accession>
<evidence type="ECO:0000256" key="8">
    <source>
        <dbReference type="SAM" id="SignalP"/>
    </source>
</evidence>
<comment type="similarity">
    <text evidence="1 7">Belongs to the GILT family.</text>
</comment>
<comment type="subunit">
    <text evidence="2 7">Dimer; disulfide-linked.</text>
</comment>
<dbReference type="AlphaFoldDB" id="A0AAD1S9Z9"/>
<keyword evidence="7" id="KW-0560">Oxidoreductase</keyword>
<dbReference type="PANTHER" id="PTHR13234">
    <property type="entry name" value="GAMMA-INTERFERON INDUCIBLE LYSOSOMAL THIOL REDUCTASE GILT"/>
    <property type="match status" value="1"/>
</dbReference>
<evidence type="ECO:0000256" key="4">
    <source>
        <dbReference type="ARBA" id="ARBA00022729"/>
    </source>
</evidence>
<dbReference type="EC" id="1.8.-.-" evidence="7"/>
<sequence>MQLPNIQQTLNTMNAVLLLLTVPLLAVTSQETCNLPPSEWCSSWETAKACQIIHSPSKGMIVEKQCLEFYNHVNTKKASSPAVQVELYYESLCGGCRNFIITQLYPTWLMLGDIMNITLVPYGNAMEKNDSGKWEFQCQHGPDECLGNMIEACLMYFLKNVDDYFTVIFCMEYSGNVSMIFETCLTAFNPALSSKQVRECASGDLGIKLMHQNALKTESLKPPHQYVPWIVLNGEHTDDIQNQAQNALFNLVCETYTGSKPGACSQKKEVIPLKRDLLCLK</sequence>
<dbReference type="Pfam" id="PF03227">
    <property type="entry name" value="GILT"/>
    <property type="match status" value="1"/>
</dbReference>
<evidence type="ECO:0000256" key="6">
    <source>
        <dbReference type="ARBA" id="ARBA00059163"/>
    </source>
</evidence>
<evidence type="ECO:0000313" key="9">
    <source>
        <dbReference type="EMBL" id="CAH2292915.1"/>
    </source>
</evidence>
<keyword evidence="7" id="KW-0676">Redox-active center</keyword>
<evidence type="ECO:0000256" key="5">
    <source>
        <dbReference type="ARBA" id="ARBA00023180"/>
    </source>
</evidence>
<keyword evidence="7" id="KW-1015">Disulfide bond</keyword>
<comment type="function">
    <text evidence="7">Lysosomal thiol reductase that can reduce protein disulfide bonds. Facilitates the complete unfolding of proteins destined for lysosomal degradation. Plays an important role in antigen processing.</text>
</comment>
<name>A0AAD1S9Z9_PELCU</name>
<evidence type="ECO:0000256" key="1">
    <source>
        <dbReference type="ARBA" id="ARBA00005679"/>
    </source>
</evidence>
<evidence type="ECO:0000256" key="3">
    <source>
        <dbReference type="ARBA" id="ARBA00022525"/>
    </source>
</evidence>
<keyword evidence="5 7" id="KW-0325">Glycoprotein</keyword>
<dbReference type="Proteomes" id="UP001295444">
    <property type="component" value="Chromosome 05"/>
</dbReference>
<proteinExistence type="inferred from homology"/>
<dbReference type="GO" id="GO:0005576">
    <property type="term" value="C:extracellular region"/>
    <property type="evidence" value="ECO:0007669"/>
    <property type="project" value="UniProtKB-SubCell"/>
</dbReference>
<feature type="signal peptide" evidence="8">
    <location>
        <begin position="1"/>
        <end position="29"/>
    </location>
</feature>
<keyword evidence="7" id="KW-0458">Lysosome</keyword>
<dbReference type="EMBL" id="OW240916">
    <property type="protein sequence ID" value="CAH2292915.1"/>
    <property type="molecule type" value="Genomic_DNA"/>
</dbReference>
<organism evidence="9 10">
    <name type="scientific">Pelobates cultripes</name>
    <name type="common">Western spadefoot toad</name>
    <dbReference type="NCBI Taxonomy" id="61616"/>
    <lineage>
        <taxon>Eukaryota</taxon>
        <taxon>Metazoa</taxon>
        <taxon>Chordata</taxon>
        <taxon>Craniata</taxon>
        <taxon>Vertebrata</taxon>
        <taxon>Euteleostomi</taxon>
        <taxon>Amphibia</taxon>
        <taxon>Batrachia</taxon>
        <taxon>Anura</taxon>
        <taxon>Pelobatoidea</taxon>
        <taxon>Pelobatidae</taxon>
        <taxon>Pelobates</taxon>
    </lineage>
</organism>
<dbReference type="GO" id="GO:0016671">
    <property type="term" value="F:oxidoreductase activity, acting on a sulfur group of donors, disulfide as acceptor"/>
    <property type="evidence" value="ECO:0007669"/>
    <property type="project" value="UniProtKB-UniRule"/>
</dbReference>
<feature type="chain" id="PRO_5042107092" description="Gamma-interferon-inducible lysosomal thiol reductase" evidence="8">
    <location>
        <begin position="30"/>
        <end position="281"/>
    </location>
</feature>
<evidence type="ECO:0000256" key="7">
    <source>
        <dbReference type="RuleBase" id="RU369109"/>
    </source>
</evidence>
<dbReference type="PANTHER" id="PTHR13234:SF8">
    <property type="entry name" value="GAMMA-INTERFERON-INDUCIBLE LYSOSOMAL THIOL REDUCTASE"/>
    <property type="match status" value="1"/>
</dbReference>
<evidence type="ECO:0000313" key="10">
    <source>
        <dbReference type="Proteomes" id="UP001295444"/>
    </source>
</evidence>
<dbReference type="GO" id="GO:0005764">
    <property type="term" value="C:lysosome"/>
    <property type="evidence" value="ECO:0007669"/>
    <property type="project" value="UniProtKB-SubCell"/>
</dbReference>
<keyword evidence="4 7" id="KW-0732">Signal</keyword>
<dbReference type="GO" id="GO:0002376">
    <property type="term" value="P:immune system process"/>
    <property type="evidence" value="ECO:0007669"/>
    <property type="project" value="UniProtKB-KW"/>
</dbReference>
<gene>
    <name evidence="9" type="ORF">PECUL_23A053820</name>
</gene>
<protein>
    <recommendedName>
        <fullName evidence="7">Gamma-interferon-inducible lysosomal thiol reductase</fullName>
        <ecNumber evidence="7">1.8.-.-</ecNumber>
    </recommendedName>
    <alternativeName>
        <fullName evidence="7">Gamma-interferon-inducible protein IP-30</fullName>
    </alternativeName>
</protein>
<evidence type="ECO:0000256" key="2">
    <source>
        <dbReference type="ARBA" id="ARBA00011615"/>
    </source>
</evidence>